<dbReference type="AlphaFoldDB" id="A0A813QPD9"/>
<dbReference type="OrthoDB" id="9974357at2759"/>
<dbReference type="EMBL" id="CAJOBB010000201">
    <property type="protein sequence ID" value="CAF3607628.1"/>
    <property type="molecule type" value="Genomic_DNA"/>
</dbReference>
<evidence type="ECO:0000313" key="2">
    <source>
        <dbReference type="EMBL" id="CAF1499772.1"/>
    </source>
</evidence>
<dbReference type="EMBL" id="CAJNOE010000030">
    <property type="protein sequence ID" value="CAF0770100.1"/>
    <property type="molecule type" value="Genomic_DNA"/>
</dbReference>
<reference evidence="1" key="1">
    <citation type="submission" date="2021-02" db="EMBL/GenBank/DDBJ databases">
        <authorList>
            <person name="Nowell W R."/>
        </authorList>
    </citation>
    <scope>NUCLEOTIDE SEQUENCE</scope>
</reference>
<name>A0A813QPD9_9BILA</name>
<evidence type="ECO:0000313" key="3">
    <source>
        <dbReference type="EMBL" id="CAF3607628.1"/>
    </source>
</evidence>
<proteinExistence type="predicted"/>
<dbReference type="Proteomes" id="UP000663868">
    <property type="component" value="Unassembled WGS sequence"/>
</dbReference>
<sequence>MEHNISKQIAQANRSSLKQNWSTSILREEIATLNESITGHRQAPTYVTDTETQREYQNPTIKRIEYLKQTEQNLYGRFAHTPNRTPPSGIIPTYNAKKYLDVIPRFHLPKIP</sequence>
<comment type="caution">
    <text evidence="1">The sequence shown here is derived from an EMBL/GenBank/DDBJ whole genome shotgun (WGS) entry which is preliminary data.</text>
</comment>
<protein>
    <submittedName>
        <fullName evidence="1">Uncharacterized protein</fullName>
    </submittedName>
</protein>
<evidence type="ECO:0000313" key="4">
    <source>
        <dbReference type="Proteomes" id="UP000663860"/>
    </source>
</evidence>
<dbReference type="EMBL" id="CAJNON010002095">
    <property type="protein sequence ID" value="CAF1499772.1"/>
    <property type="molecule type" value="Genomic_DNA"/>
</dbReference>
<evidence type="ECO:0000313" key="1">
    <source>
        <dbReference type="EMBL" id="CAF0770100.1"/>
    </source>
</evidence>
<gene>
    <name evidence="1" type="ORF">IZO911_LOCUS5230</name>
    <name evidence="3" type="ORF">KXQ929_LOCUS5469</name>
    <name evidence="2" type="ORF">VCS650_LOCUS42179</name>
</gene>
<accession>A0A813QPD9</accession>
<dbReference type="Proteomes" id="UP000663891">
    <property type="component" value="Unassembled WGS sequence"/>
</dbReference>
<organism evidence="1 4">
    <name type="scientific">Adineta steineri</name>
    <dbReference type="NCBI Taxonomy" id="433720"/>
    <lineage>
        <taxon>Eukaryota</taxon>
        <taxon>Metazoa</taxon>
        <taxon>Spiralia</taxon>
        <taxon>Gnathifera</taxon>
        <taxon>Rotifera</taxon>
        <taxon>Eurotatoria</taxon>
        <taxon>Bdelloidea</taxon>
        <taxon>Adinetida</taxon>
        <taxon>Adinetidae</taxon>
        <taxon>Adineta</taxon>
    </lineage>
</organism>
<dbReference type="Proteomes" id="UP000663860">
    <property type="component" value="Unassembled WGS sequence"/>
</dbReference>